<gene>
    <name evidence="2" type="ORF">CAMP_LOCUS19355</name>
</gene>
<sequence length="163" mass="18999">MSIPLILYLFLLTLISEAFVRLKFQDKREGLYEMPECQLNQACFYEMNNIQFEFCYCPDFSPCPKSPDFRLKFQKLDYQFCNRRDKLEICEPGSIVAKLSLIQTSIFCECSDEFMYTEKLSEDLYICREKSICGFGENCGDGSTCRCPLGTMCQNNSTCQSYF</sequence>
<accession>A0A9P1ND60</accession>
<proteinExistence type="predicted"/>
<dbReference type="EMBL" id="CANHGI010000006">
    <property type="protein sequence ID" value="CAI5456718.1"/>
    <property type="molecule type" value="Genomic_DNA"/>
</dbReference>
<evidence type="ECO:0000313" key="3">
    <source>
        <dbReference type="Proteomes" id="UP001152747"/>
    </source>
</evidence>
<name>A0A9P1ND60_9PELO</name>
<organism evidence="2 3">
    <name type="scientific">Caenorhabditis angaria</name>
    <dbReference type="NCBI Taxonomy" id="860376"/>
    <lineage>
        <taxon>Eukaryota</taxon>
        <taxon>Metazoa</taxon>
        <taxon>Ecdysozoa</taxon>
        <taxon>Nematoda</taxon>
        <taxon>Chromadorea</taxon>
        <taxon>Rhabditida</taxon>
        <taxon>Rhabditina</taxon>
        <taxon>Rhabditomorpha</taxon>
        <taxon>Rhabditoidea</taxon>
        <taxon>Rhabditidae</taxon>
        <taxon>Peloderinae</taxon>
        <taxon>Caenorhabditis</taxon>
    </lineage>
</organism>
<keyword evidence="3" id="KW-1185">Reference proteome</keyword>
<dbReference type="Proteomes" id="UP001152747">
    <property type="component" value="Unassembled WGS sequence"/>
</dbReference>
<reference evidence="2" key="1">
    <citation type="submission" date="2022-11" db="EMBL/GenBank/DDBJ databases">
        <authorList>
            <person name="Kikuchi T."/>
        </authorList>
    </citation>
    <scope>NUCLEOTIDE SEQUENCE</scope>
    <source>
        <strain evidence="2">PS1010</strain>
    </source>
</reference>
<feature type="chain" id="PRO_5040447872" description="EB domain-containing protein" evidence="1">
    <location>
        <begin position="19"/>
        <end position="163"/>
    </location>
</feature>
<comment type="caution">
    <text evidence="2">The sequence shown here is derived from an EMBL/GenBank/DDBJ whole genome shotgun (WGS) entry which is preliminary data.</text>
</comment>
<dbReference type="OrthoDB" id="5773570at2759"/>
<evidence type="ECO:0000313" key="2">
    <source>
        <dbReference type="EMBL" id="CAI5456718.1"/>
    </source>
</evidence>
<keyword evidence="1" id="KW-0732">Signal</keyword>
<dbReference type="AlphaFoldDB" id="A0A9P1ND60"/>
<feature type="signal peptide" evidence="1">
    <location>
        <begin position="1"/>
        <end position="18"/>
    </location>
</feature>
<protein>
    <recommendedName>
        <fullName evidence="4">EB domain-containing protein</fullName>
    </recommendedName>
</protein>
<evidence type="ECO:0000256" key="1">
    <source>
        <dbReference type="SAM" id="SignalP"/>
    </source>
</evidence>
<evidence type="ECO:0008006" key="4">
    <source>
        <dbReference type="Google" id="ProtNLM"/>
    </source>
</evidence>